<dbReference type="InterPro" id="IPR041698">
    <property type="entry name" value="Methyltransf_25"/>
</dbReference>
<accession>A0A1H7Z8V1</accession>
<dbReference type="Gene3D" id="2.20.25.110">
    <property type="entry name" value="S-adenosyl-L-methionine-dependent methyltransferases"/>
    <property type="match status" value="1"/>
</dbReference>
<dbReference type="PANTHER" id="PTHR43861">
    <property type="entry name" value="TRANS-ACONITATE 2-METHYLTRANSFERASE-RELATED"/>
    <property type="match status" value="1"/>
</dbReference>
<dbReference type="STRING" id="474960.SAMN05216180_0467"/>
<dbReference type="Pfam" id="PF13649">
    <property type="entry name" value="Methyltransf_25"/>
    <property type="match status" value="1"/>
</dbReference>
<dbReference type="SUPFAM" id="SSF53335">
    <property type="entry name" value="S-adenosyl-L-methionine-dependent methyltransferases"/>
    <property type="match status" value="1"/>
</dbReference>
<dbReference type="Proteomes" id="UP000199158">
    <property type="component" value="Unassembled WGS sequence"/>
</dbReference>
<organism evidence="4 5">
    <name type="scientific">Hydrogenoanaerobacterium saccharovorans</name>
    <dbReference type="NCBI Taxonomy" id="474960"/>
    <lineage>
        <taxon>Bacteria</taxon>
        <taxon>Bacillati</taxon>
        <taxon>Bacillota</taxon>
        <taxon>Clostridia</taxon>
        <taxon>Eubacteriales</taxon>
        <taxon>Oscillospiraceae</taxon>
        <taxon>Hydrogenoanaerobacterium</taxon>
    </lineage>
</organism>
<reference evidence="4 5" key="1">
    <citation type="submission" date="2016-10" db="EMBL/GenBank/DDBJ databases">
        <authorList>
            <person name="de Groot N.N."/>
        </authorList>
    </citation>
    <scope>NUCLEOTIDE SEQUENCE [LARGE SCALE GENOMIC DNA]</scope>
    <source>
        <strain evidence="4 5">CGMCC 1.5070</strain>
    </source>
</reference>
<dbReference type="Gene3D" id="3.40.50.150">
    <property type="entry name" value="Vaccinia Virus protein VP39"/>
    <property type="match status" value="1"/>
</dbReference>
<dbReference type="AlphaFoldDB" id="A0A1H7Z8V1"/>
<evidence type="ECO:0000256" key="2">
    <source>
        <dbReference type="ARBA" id="ARBA00022679"/>
    </source>
</evidence>
<evidence type="ECO:0000259" key="3">
    <source>
        <dbReference type="Pfam" id="PF13649"/>
    </source>
</evidence>
<proteinExistence type="predicted"/>
<dbReference type="GO" id="GO:0008168">
    <property type="term" value="F:methyltransferase activity"/>
    <property type="evidence" value="ECO:0007669"/>
    <property type="project" value="UniProtKB-KW"/>
</dbReference>
<protein>
    <submittedName>
        <fullName evidence="4">Methyltransferase domain-containing protein</fullName>
    </submittedName>
</protein>
<sequence length="264" mass="30022">MAYAYFANHYDRLTGNVSYIDRARYFDTIIKQHTDHVELLLDLACGTGSLSAELVNLGYDVIGVDSSAEMLSFAAPKVPTALFLCQDMTSLNLYGTIDVTICALDSLNHITDEQALQQAFNRVAMFTAPEGLFIFDVNSVYKHREILGCNTFFYENDDCCCVWQNEYTKHHHIVNIDLDFFVKDGEHYFRESECFSERAYTPNEMDAFIKTAGLETIAVYGDDTFNDPTNTTQRLIYVTRKLPVERGGISANNTKSIRIRRKTT</sequence>
<evidence type="ECO:0000313" key="5">
    <source>
        <dbReference type="Proteomes" id="UP000199158"/>
    </source>
</evidence>
<keyword evidence="5" id="KW-1185">Reference proteome</keyword>
<gene>
    <name evidence="4" type="ORF">SAMN05216180_0467</name>
</gene>
<dbReference type="PANTHER" id="PTHR43861:SF1">
    <property type="entry name" value="TRANS-ACONITATE 2-METHYLTRANSFERASE"/>
    <property type="match status" value="1"/>
</dbReference>
<dbReference type="RefSeq" id="WP_092751247.1">
    <property type="nucleotide sequence ID" value="NZ_FOCG01000001.1"/>
</dbReference>
<dbReference type="EMBL" id="FOCG01000001">
    <property type="protein sequence ID" value="SEM53978.1"/>
    <property type="molecule type" value="Genomic_DNA"/>
</dbReference>
<dbReference type="OrthoDB" id="9811589at2"/>
<dbReference type="GO" id="GO:0032259">
    <property type="term" value="P:methylation"/>
    <property type="evidence" value="ECO:0007669"/>
    <property type="project" value="UniProtKB-KW"/>
</dbReference>
<feature type="domain" description="Methyltransferase" evidence="3">
    <location>
        <begin position="41"/>
        <end position="131"/>
    </location>
</feature>
<evidence type="ECO:0000256" key="1">
    <source>
        <dbReference type="ARBA" id="ARBA00022603"/>
    </source>
</evidence>
<evidence type="ECO:0000313" key="4">
    <source>
        <dbReference type="EMBL" id="SEM53978.1"/>
    </source>
</evidence>
<keyword evidence="2 4" id="KW-0808">Transferase</keyword>
<keyword evidence="1 4" id="KW-0489">Methyltransferase</keyword>
<dbReference type="InterPro" id="IPR029063">
    <property type="entry name" value="SAM-dependent_MTases_sf"/>
</dbReference>
<dbReference type="CDD" id="cd02440">
    <property type="entry name" value="AdoMet_MTases"/>
    <property type="match status" value="1"/>
</dbReference>
<name>A0A1H7Z8V1_9FIRM</name>